<dbReference type="GO" id="GO:0051603">
    <property type="term" value="P:proteolysis involved in protein catabolic process"/>
    <property type="evidence" value="ECO:0007669"/>
    <property type="project" value="TreeGrafter"/>
</dbReference>
<dbReference type="InterPro" id="IPR011990">
    <property type="entry name" value="TPR-like_helical_dom_sf"/>
</dbReference>
<comment type="cofactor">
    <cofactor evidence="1">
        <name>Zn(2+)</name>
        <dbReference type="ChEBI" id="CHEBI:29105"/>
    </cofactor>
</comment>
<evidence type="ECO:0000313" key="8">
    <source>
        <dbReference type="EMBL" id="ETR71636.1"/>
    </source>
</evidence>
<organism evidence="8 9">
    <name type="scientific">Candidatus Magnetoglobus multicellularis str. Araruama</name>
    <dbReference type="NCBI Taxonomy" id="890399"/>
    <lineage>
        <taxon>Bacteria</taxon>
        <taxon>Pseudomonadati</taxon>
        <taxon>Thermodesulfobacteriota</taxon>
        <taxon>Desulfobacteria</taxon>
        <taxon>Desulfobacterales</taxon>
        <taxon>Desulfobacteraceae</taxon>
        <taxon>Candidatus Magnetoglobus</taxon>
    </lineage>
</organism>
<dbReference type="AlphaFoldDB" id="A0A1V1PA48"/>
<sequence>MKNIRNIGACLMIFICCFCCTPAKIKNKAIIKQRNLFDYHAEDIKKNALNFYPAFDNTGHYYQSEYEKLDQDLAKKVRPIFERVRKASDESANRIPRLILLNENVSPYVFSLNDGSIILCRKVIDLCYHQVDKSLGDARLAFVLGHELAHLARDDFWMLKQRQSQDIDTKTLKKQELRADEYGFIYASIAGYPVNRMVDKKDIHFFDEFSGYISSENITNQPQAFNTHPDPQDRGEALYQKIVQVKDNIEIYKVAVRLYQLGKYDLALAFFRYFCEIYPSREVLNNMGLVHYEKAMNILAACDINLAYRFYLLNILDKCTNAEMFVKQRSHCLENDIFKYEIESAIRLFKRACDRDYDYWPSRVNLSSALIATGYQPYYTRAESILIQAKNNNETIQNNLAIIRYLIDAEQHYEKSIQVLQNILDEKPDFFPAQYNLARIRSEQNGHDDPQSIEAWKNVDDMKIGGGYAKVASRLHGNALDKKNQTDVDLVAYNLIEPGFVTDEKDRQMENLGLEKKDLPFGGEWNLLYLNNDIRAFVYDRNIIFVEHRYEQDVESINEKFGVPKRIHIHQDNTQTFVYENFALDLNGSEILRMVRY</sequence>
<keyword evidence="5" id="KW-0862">Zinc</keyword>
<evidence type="ECO:0000259" key="7">
    <source>
        <dbReference type="Pfam" id="PF01435"/>
    </source>
</evidence>
<accession>A0A1V1PA48</accession>
<dbReference type="EMBL" id="ATBP01000244">
    <property type="protein sequence ID" value="ETR71636.1"/>
    <property type="molecule type" value="Genomic_DNA"/>
</dbReference>
<dbReference type="Gene3D" id="1.25.40.10">
    <property type="entry name" value="Tetratricopeptide repeat domain"/>
    <property type="match status" value="1"/>
</dbReference>
<evidence type="ECO:0000313" key="9">
    <source>
        <dbReference type="Proteomes" id="UP000189670"/>
    </source>
</evidence>
<dbReference type="GO" id="GO:0004222">
    <property type="term" value="F:metalloendopeptidase activity"/>
    <property type="evidence" value="ECO:0007669"/>
    <property type="project" value="InterPro"/>
</dbReference>
<dbReference type="InterPro" id="IPR001915">
    <property type="entry name" value="Peptidase_M48"/>
</dbReference>
<proteinExistence type="predicted"/>
<feature type="domain" description="Peptidase M48" evidence="7">
    <location>
        <begin position="75"/>
        <end position="155"/>
    </location>
</feature>
<reference evidence="9" key="1">
    <citation type="submission" date="2012-11" db="EMBL/GenBank/DDBJ databases">
        <authorList>
            <person name="Lucero-Rivera Y.E."/>
            <person name="Tovar-Ramirez D."/>
        </authorList>
    </citation>
    <scope>NUCLEOTIDE SEQUENCE [LARGE SCALE GENOMIC DNA]</scope>
    <source>
        <strain evidence="9">Araruama</strain>
    </source>
</reference>
<gene>
    <name evidence="8" type="ORF">OMM_02343</name>
</gene>
<keyword evidence="2" id="KW-0645">Protease</keyword>
<evidence type="ECO:0000256" key="5">
    <source>
        <dbReference type="ARBA" id="ARBA00022833"/>
    </source>
</evidence>
<evidence type="ECO:0000256" key="4">
    <source>
        <dbReference type="ARBA" id="ARBA00022801"/>
    </source>
</evidence>
<protein>
    <submittedName>
        <fullName evidence="8">TPR repeat-containing protein</fullName>
    </submittedName>
</protein>
<dbReference type="GO" id="GO:0016020">
    <property type="term" value="C:membrane"/>
    <property type="evidence" value="ECO:0007669"/>
    <property type="project" value="TreeGrafter"/>
</dbReference>
<keyword evidence="3" id="KW-0479">Metal-binding</keyword>
<dbReference type="InterPro" id="IPR051156">
    <property type="entry name" value="Mito/Outer_Membr_Metalloprot"/>
</dbReference>
<evidence type="ECO:0000256" key="2">
    <source>
        <dbReference type="ARBA" id="ARBA00022670"/>
    </source>
</evidence>
<evidence type="ECO:0000256" key="6">
    <source>
        <dbReference type="ARBA" id="ARBA00023049"/>
    </source>
</evidence>
<dbReference type="PANTHER" id="PTHR22726">
    <property type="entry name" value="METALLOENDOPEPTIDASE OMA1"/>
    <property type="match status" value="1"/>
</dbReference>
<dbReference type="SUPFAM" id="SSF48452">
    <property type="entry name" value="TPR-like"/>
    <property type="match status" value="1"/>
</dbReference>
<evidence type="ECO:0000256" key="1">
    <source>
        <dbReference type="ARBA" id="ARBA00001947"/>
    </source>
</evidence>
<keyword evidence="4" id="KW-0378">Hydrolase</keyword>
<evidence type="ECO:0000256" key="3">
    <source>
        <dbReference type="ARBA" id="ARBA00022723"/>
    </source>
</evidence>
<dbReference type="GO" id="GO:0046872">
    <property type="term" value="F:metal ion binding"/>
    <property type="evidence" value="ECO:0007669"/>
    <property type="project" value="UniProtKB-KW"/>
</dbReference>
<dbReference type="Proteomes" id="UP000189670">
    <property type="component" value="Unassembled WGS sequence"/>
</dbReference>
<dbReference type="Pfam" id="PF01435">
    <property type="entry name" value="Peptidase_M48"/>
    <property type="match status" value="1"/>
</dbReference>
<dbReference type="PANTHER" id="PTHR22726:SF1">
    <property type="entry name" value="METALLOENDOPEPTIDASE OMA1, MITOCHONDRIAL"/>
    <property type="match status" value="1"/>
</dbReference>
<keyword evidence="6" id="KW-0482">Metalloprotease</keyword>
<name>A0A1V1PA48_9BACT</name>
<dbReference type="Gene3D" id="3.30.2010.10">
    <property type="entry name" value="Metalloproteases ('zincins'), catalytic domain"/>
    <property type="match status" value="1"/>
</dbReference>
<comment type="caution">
    <text evidence="8">The sequence shown here is derived from an EMBL/GenBank/DDBJ whole genome shotgun (WGS) entry which is preliminary data.</text>
</comment>